<dbReference type="PANTHER" id="PTHR46262">
    <property type="entry name" value="FORKHEAD BOX PROTEIN BINIOU"/>
    <property type="match status" value="1"/>
</dbReference>
<feature type="domain" description="Fork-head" evidence="7">
    <location>
        <begin position="286"/>
        <end position="381"/>
    </location>
</feature>
<dbReference type="OMA" id="NEMDDRN"/>
<feature type="region of interest" description="Disordered" evidence="6">
    <location>
        <begin position="602"/>
        <end position="626"/>
    </location>
</feature>
<keyword evidence="2" id="KW-0217">Developmental protein</keyword>
<feature type="compositionally biased region" description="Low complexity" evidence="6">
    <location>
        <begin position="517"/>
        <end position="533"/>
    </location>
</feature>
<reference evidence="8" key="1">
    <citation type="submission" date="2005-10" db="EMBL/GenBank/DDBJ databases">
        <authorList>
            <person name="Loftus B.J."/>
            <person name="Nene V.M."/>
            <person name="Hannick L.I."/>
            <person name="Bidwell S."/>
            <person name="Haas B."/>
            <person name="Amedeo P."/>
            <person name="Orvis J."/>
            <person name="Wortman J.R."/>
            <person name="White O.R."/>
            <person name="Salzberg S."/>
            <person name="Shumway M."/>
            <person name="Koo H."/>
            <person name="Zhao Y."/>
            <person name="Holmes M."/>
            <person name="Miller J."/>
            <person name="Schatz M."/>
            <person name="Pop M."/>
            <person name="Pai G."/>
            <person name="Utterback T."/>
            <person name="Rogers Y.-H."/>
            <person name="Kravitz S."/>
            <person name="Fraser C.M."/>
        </authorList>
    </citation>
    <scope>NUCLEOTIDE SEQUENCE</scope>
    <source>
        <strain evidence="8">Liverpool</strain>
    </source>
</reference>
<dbReference type="HOGENOM" id="CLU_442963_0_0_1"/>
<name>Q16X10_AEDAE</name>
<dbReference type="Pfam" id="PF00250">
    <property type="entry name" value="Forkhead"/>
    <property type="match status" value="1"/>
</dbReference>
<dbReference type="STRING" id="7159.Q16X10"/>
<dbReference type="Proteomes" id="UP000682892">
    <property type="component" value="Unassembled WGS sequence"/>
</dbReference>
<evidence type="ECO:0000256" key="5">
    <source>
        <dbReference type="PROSITE-ProRule" id="PRU00089"/>
    </source>
</evidence>
<evidence type="ECO:0000256" key="6">
    <source>
        <dbReference type="SAM" id="MobiDB-lite"/>
    </source>
</evidence>
<keyword evidence="3 5" id="KW-0238">DNA-binding</keyword>
<evidence type="ECO:0000256" key="4">
    <source>
        <dbReference type="ARBA" id="ARBA00023242"/>
    </source>
</evidence>
<evidence type="ECO:0000313" key="9">
    <source>
        <dbReference type="Proteomes" id="UP000682892"/>
    </source>
</evidence>
<dbReference type="GO" id="GO:0000978">
    <property type="term" value="F:RNA polymerase II cis-regulatory region sequence-specific DNA binding"/>
    <property type="evidence" value="ECO:0007669"/>
    <property type="project" value="TreeGrafter"/>
</dbReference>
<organism evidence="8 9">
    <name type="scientific">Aedes aegypti</name>
    <name type="common">Yellowfever mosquito</name>
    <name type="synonym">Culex aegypti</name>
    <dbReference type="NCBI Taxonomy" id="7159"/>
    <lineage>
        <taxon>Eukaryota</taxon>
        <taxon>Metazoa</taxon>
        <taxon>Ecdysozoa</taxon>
        <taxon>Arthropoda</taxon>
        <taxon>Hexapoda</taxon>
        <taxon>Insecta</taxon>
        <taxon>Pterygota</taxon>
        <taxon>Neoptera</taxon>
        <taxon>Endopterygota</taxon>
        <taxon>Diptera</taxon>
        <taxon>Nematocera</taxon>
        <taxon>Culicoidea</taxon>
        <taxon>Culicidae</taxon>
        <taxon>Culicinae</taxon>
        <taxon>Aedini</taxon>
        <taxon>Aedes</taxon>
        <taxon>Stegomyia</taxon>
    </lineage>
</organism>
<dbReference type="FunFam" id="1.10.10.10:FF:000071">
    <property type="entry name" value="Forkhead box F1"/>
    <property type="match status" value="1"/>
</dbReference>
<protein>
    <submittedName>
        <fullName evidence="8">AAEL009031-PA</fullName>
    </submittedName>
</protein>
<evidence type="ECO:0000256" key="1">
    <source>
        <dbReference type="ARBA" id="ARBA00004123"/>
    </source>
</evidence>
<dbReference type="InterPro" id="IPR018122">
    <property type="entry name" value="TF_fork_head_CS_1"/>
</dbReference>
<dbReference type="OrthoDB" id="5954824at2759"/>
<dbReference type="GO" id="GO:0000981">
    <property type="term" value="F:DNA-binding transcription factor activity, RNA polymerase II-specific"/>
    <property type="evidence" value="ECO:0007669"/>
    <property type="project" value="TreeGrafter"/>
</dbReference>
<dbReference type="GO" id="GO:0005634">
    <property type="term" value="C:nucleus"/>
    <property type="evidence" value="ECO:0007669"/>
    <property type="project" value="UniProtKB-SubCell"/>
</dbReference>
<sequence>MIKTEEHVDSSTVAVSGGYHYRNISSNIVMATPHIIENPALQTMDNHYHYHTSISSSQIDVKNEMDDRNSPAYHVNDVKMETDKIPSMYHHFDKISSYYINRSPYLISQMNDDADYGEPRASYLSQLDNSINTMKLSDAVPIPPLINYQSISHPEMSVLQQRCRSNGSSGGHISPTSSMNSATLPLSSVQSIATSTSGGHITIMPNPMLQKSQSSSPITPSASPTLSSSSQPAMINGNVGGNSTTIVAQKKSPSGNGSGEQQLTSTTGSGEGAGSKKTNGGRRQEKPQLSYINMIVMAIKDSPHRRRTLSEIYKYLQSKYDFFNGEYNGWKNSVRHNLSLNECFKKLPKECGKPGKGHYWTIDASAEYMFEDEGSLRRRPRGFRRKQQLKAYAGGSAFYPAGTSGYEIAVPELPSGYISQPYSSYDYPSANGQGFGADSWHYPSEGLSQYSKITHTSLHDHQPPTGSPGQQGQSSSVLDYGNYSFGSGSYNIDNGLKMAPLSQMVQPTGNSGGGGTPSIIGSLPSQPSSSPSGGNNGPQQPGGAGGGVVVSMAPNGSPQQQQHSAMGTGMTTDGCGKVITGYGGSPLGSNHHSSMLAAQQLHHAPHAHHHPHHHHQHHHAAEPNGGLNTVLTANVQYEHGKYATN</sequence>
<dbReference type="AlphaFoldDB" id="Q16X10"/>
<evidence type="ECO:0000256" key="3">
    <source>
        <dbReference type="ARBA" id="ARBA00023125"/>
    </source>
</evidence>
<feature type="region of interest" description="Disordered" evidence="6">
    <location>
        <begin position="457"/>
        <end position="480"/>
    </location>
</feature>
<dbReference type="PaxDb" id="7159-AAEL009031-PA"/>
<dbReference type="PROSITE" id="PS50039">
    <property type="entry name" value="FORK_HEAD_3"/>
    <property type="match status" value="1"/>
</dbReference>
<dbReference type="PANTHER" id="PTHR46262:SF2">
    <property type="entry name" value="FORKHEAD BOX PROTEIN BINIOU"/>
    <property type="match status" value="1"/>
</dbReference>
<feature type="compositionally biased region" description="Low complexity" evidence="6">
    <location>
        <begin position="463"/>
        <end position="476"/>
    </location>
</feature>
<dbReference type="SUPFAM" id="SSF46785">
    <property type="entry name" value="Winged helix' DNA-binding domain"/>
    <property type="match status" value="1"/>
</dbReference>
<reference evidence="8" key="2">
    <citation type="journal article" date="2007" name="Science">
        <title>Genome sequence of Aedes aegypti, a major arbovirus vector.</title>
        <authorList>
            <person name="Nene V."/>
            <person name="Wortman J.R."/>
            <person name="Lawson D."/>
            <person name="Haas B."/>
            <person name="Kodira C."/>
            <person name="Tu Z.J."/>
            <person name="Loftus B."/>
            <person name="Xi Z."/>
            <person name="Megy K."/>
            <person name="Grabherr M."/>
            <person name="Ren Q."/>
            <person name="Zdobnov E.M."/>
            <person name="Lobo N.F."/>
            <person name="Campbell K.S."/>
            <person name="Brown S.E."/>
            <person name="Bonaldo M.F."/>
            <person name="Zhu J."/>
            <person name="Sinkins S.P."/>
            <person name="Hogenkamp D.G."/>
            <person name="Amedeo P."/>
            <person name="Arensburger P."/>
            <person name="Atkinson P.W."/>
            <person name="Bidwell S."/>
            <person name="Biedler J."/>
            <person name="Birney E."/>
            <person name="Bruggner R.V."/>
            <person name="Costas J."/>
            <person name="Coy M.R."/>
            <person name="Crabtree J."/>
            <person name="Crawford M."/>
            <person name="Debruyn B."/>
            <person name="Decaprio D."/>
            <person name="Eiglmeier K."/>
            <person name="Eisenstadt E."/>
            <person name="El-Dorry H."/>
            <person name="Gelbart W.M."/>
            <person name="Gomes S.L."/>
            <person name="Hammond M."/>
            <person name="Hannick L.I."/>
            <person name="Hogan J.R."/>
            <person name="Holmes M.H."/>
            <person name="Jaffe D."/>
            <person name="Johnston J.S."/>
            <person name="Kennedy R.C."/>
            <person name="Koo H."/>
            <person name="Kravitz S."/>
            <person name="Kriventseva E.V."/>
            <person name="Kulp D."/>
            <person name="Labutti K."/>
            <person name="Lee E."/>
            <person name="Li S."/>
            <person name="Lovin D.D."/>
            <person name="Mao C."/>
            <person name="Mauceli E."/>
            <person name="Menck C.F."/>
            <person name="Miller J.R."/>
            <person name="Montgomery P."/>
            <person name="Mori A."/>
            <person name="Nascimento A.L."/>
            <person name="Naveira H.F."/>
            <person name="Nusbaum C."/>
            <person name="O'leary S."/>
            <person name="Orvis J."/>
            <person name="Pertea M."/>
            <person name="Quesneville H."/>
            <person name="Reidenbach K.R."/>
            <person name="Rogers Y.H."/>
            <person name="Roth C.W."/>
            <person name="Schneider J.R."/>
            <person name="Schatz M."/>
            <person name="Shumway M."/>
            <person name="Stanke M."/>
            <person name="Stinson E.O."/>
            <person name="Tubio J.M."/>
            <person name="Vanzee J.P."/>
            <person name="Verjovski-Almeida S."/>
            <person name="Werner D."/>
            <person name="White O."/>
            <person name="Wyder S."/>
            <person name="Zeng Q."/>
            <person name="Zhao Q."/>
            <person name="Zhao Y."/>
            <person name="Hill C.A."/>
            <person name="Raikhel A.S."/>
            <person name="Soares M.B."/>
            <person name="Knudson D.L."/>
            <person name="Lee N.H."/>
            <person name="Galagan J."/>
            <person name="Salzberg S.L."/>
            <person name="Paulsen I.T."/>
            <person name="Dimopoulos G."/>
            <person name="Collins F.H."/>
            <person name="Birren B."/>
            <person name="Fraser-Liggett C.M."/>
            <person name="Severson D.W."/>
        </authorList>
    </citation>
    <scope>NUCLEOTIDE SEQUENCE [LARGE SCALE GENOMIC DNA]</scope>
    <source>
        <strain evidence="8">Liverpool</strain>
    </source>
</reference>
<dbReference type="InterPro" id="IPR051770">
    <property type="entry name" value="Forkhead_box_regulator"/>
</dbReference>
<evidence type="ECO:0000256" key="2">
    <source>
        <dbReference type="ARBA" id="ARBA00022473"/>
    </source>
</evidence>
<dbReference type="InterPro" id="IPR036390">
    <property type="entry name" value="WH_DNA-bd_sf"/>
</dbReference>
<evidence type="ECO:0000259" key="7">
    <source>
        <dbReference type="PROSITE" id="PS50039"/>
    </source>
</evidence>
<dbReference type="Gene3D" id="1.10.10.10">
    <property type="entry name" value="Winged helix-like DNA-binding domain superfamily/Winged helix DNA-binding domain"/>
    <property type="match status" value="1"/>
</dbReference>
<feature type="region of interest" description="Disordered" evidence="6">
    <location>
        <begin position="197"/>
        <end position="287"/>
    </location>
</feature>
<dbReference type="InterPro" id="IPR030456">
    <property type="entry name" value="TF_fork_head_CS_2"/>
</dbReference>
<feature type="compositionally biased region" description="Low complexity" evidence="6">
    <location>
        <begin position="212"/>
        <end position="233"/>
    </location>
</feature>
<dbReference type="SMART" id="SM00339">
    <property type="entry name" value="FH"/>
    <property type="match status" value="1"/>
</dbReference>
<dbReference type="VEuPathDB" id="VectorBase:AAEL009031"/>
<dbReference type="PhylomeDB" id="Q16X10"/>
<feature type="compositionally biased region" description="Polar residues" evidence="6">
    <location>
        <begin position="554"/>
        <end position="570"/>
    </location>
</feature>
<dbReference type="PROSITE" id="PS00657">
    <property type="entry name" value="FORK_HEAD_1"/>
    <property type="match status" value="1"/>
</dbReference>
<dbReference type="GO" id="GO:0009887">
    <property type="term" value="P:animal organ morphogenesis"/>
    <property type="evidence" value="ECO:0007669"/>
    <property type="project" value="TreeGrafter"/>
</dbReference>
<feature type="DNA-binding region" description="Fork-head" evidence="5">
    <location>
        <begin position="286"/>
        <end position="381"/>
    </location>
</feature>
<proteinExistence type="predicted"/>
<dbReference type="PRINTS" id="PR00053">
    <property type="entry name" value="FORKHEAD"/>
</dbReference>
<dbReference type="InterPro" id="IPR001766">
    <property type="entry name" value="Fork_head_dom"/>
</dbReference>
<comment type="subcellular location">
    <subcellularLocation>
        <location evidence="1 5">Nucleus</location>
    </subcellularLocation>
</comment>
<dbReference type="EMBL" id="CH477548">
    <property type="protein sequence ID" value="EAT39146.1"/>
    <property type="molecule type" value="Genomic_DNA"/>
</dbReference>
<feature type="compositionally biased region" description="Basic residues" evidence="6">
    <location>
        <begin position="603"/>
        <end position="618"/>
    </location>
</feature>
<reference evidence="8" key="3">
    <citation type="submission" date="2012-09" db="EMBL/GenBank/DDBJ databases">
        <authorList>
            <consortium name="VectorBase"/>
        </authorList>
    </citation>
    <scope>NUCLEOTIDE SEQUENCE</scope>
    <source>
        <strain evidence="8">Liverpool</strain>
    </source>
</reference>
<feature type="compositionally biased region" description="Gly residues" evidence="6">
    <location>
        <begin position="534"/>
        <end position="548"/>
    </location>
</feature>
<dbReference type="KEGG" id="aag:5571396"/>
<keyword evidence="4 5" id="KW-0539">Nucleus</keyword>
<gene>
    <name evidence="8" type="ORF">AaeL_AAEL009031</name>
</gene>
<dbReference type="InterPro" id="IPR036388">
    <property type="entry name" value="WH-like_DNA-bd_sf"/>
</dbReference>
<dbReference type="GO" id="GO:0001710">
    <property type="term" value="P:mesodermal cell fate commitment"/>
    <property type="evidence" value="ECO:0007669"/>
    <property type="project" value="UniProtKB-ARBA"/>
</dbReference>
<feature type="region of interest" description="Disordered" evidence="6">
    <location>
        <begin position="503"/>
        <end position="570"/>
    </location>
</feature>
<dbReference type="eggNOG" id="KOG2294">
    <property type="taxonomic scope" value="Eukaryota"/>
</dbReference>
<feature type="compositionally biased region" description="Polar residues" evidence="6">
    <location>
        <begin position="241"/>
        <end position="263"/>
    </location>
</feature>
<dbReference type="PROSITE" id="PS00658">
    <property type="entry name" value="FORK_HEAD_2"/>
    <property type="match status" value="1"/>
</dbReference>
<evidence type="ECO:0000313" key="8">
    <source>
        <dbReference type="EMBL" id="EAT39146.1"/>
    </source>
</evidence>
<accession>Q16X10</accession>